<organism evidence="1 2">
    <name type="scientific">Persicimonas caeni</name>
    <dbReference type="NCBI Taxonomy" id="2292766"/>
    <lineage>
        <taxon>Bacteria</taxon>
        <taxon>Deltaproteobacteria</taxon>
        <taxon>Bradymonadales</taxon>
        <taxon>Bradymonadaceae</taxon>
        <taxon>Persicimonas</taxon>
    </lineage>
</organism>
<evidence type="ECO:0000313" key="2">
    <source>
        <dbReference type="Proteomes" id="UP000315995"/>
    </source>
</evidence>
<dbReference type="AlphaFoldDB" id="A0A4Y6PVE7"/>
<dbReference type="Proteomes" id="UP000315995">
    <property type="component" value="Chromosome"/>
</dbReference>
<accession>A0A5B8Y728</accession>
<name>A0A4Y6PVE7_PERCE</name>
<reference evidence="1 2" key="1">
    <citation type="submission" date="2019-06" db="EMBL/GenBank/DDBJ databases">
        <title>Persicimonas caeni gen. nov., sp. nov., a predatory bacterium isolated from solar saltern.</title>
        <authorList>
            <person name="Wang S."/>
        </authorList>
    </citation>
    <scope>NUCLEOTIDE SEQUENCE [LARGE SCALE GENOMIC DNA]</scope>
    <source>
        <strain evidence="1 2">YN101</strain>
    </source>
</reference>
<dbReference type="EMBL" id="CP041186">
    <property type="protein sequence ID" value="QDG52302.1"/>
    <property type="molecule type" value="Genomic_DNA"/>
</dbReference>
<keyword evidence="2" id="KW-1185">Reference proteome</keyword>
<gene>
    <name evidence="1" type="ORF">FIV42_16620</name>
</gene>
<dbReference type="RefSeq" id="WP_141198774.1">
    <property type="nucleotide sequence ID" value="NZ_CP041186.1"/>
</dbReference>
<protein>
    <submittedName>
        <fullName evidence="1">Uncharacterized protein</fullName>
    </submittedName>
</protein>
<accession>A0A4Y6PVE7</accession>
<sequence length="165" mass="17580">MSRLDYRALALLVLGLAQMVGALLGIGPLKGLAAATVASPAPKVFSAAKGLETYSTEFFLEWRSVDGEEHVMALTPQVYPKLQGPYNRRNIYGAILAFGPVLYTEAPARPMFDAASEFALCGEAPVLRELGIDPATVDGGVSVRYVPRDGLDLGELPTLIEVPCS</sequence>
<dbReference type="OrthoDB" id="9554251at2"/>
<proteinExistence type="predicted"/>
<evidence type="ECO:0000313" key="1">
    <source>
        <dbReference type="EMBL" id="QDG52302.1"/>
    </source>
</evidence>